<evidence type="ECO:0000256" key="2">
    <source>
        <dbReference type="ARBA" id="ARBA00022649"/>
    </source>
</evidence>
<evidence type="ECO:0000256" key="3">
    <source>
        <dbReference type="ARBA" id="ARBA00022722"/>
    </source>
</evidence>
<dbReference type="InterPro" id="IPR050556">
    <property type="entry name" value="Type_II_TA_system_RNase"/>
</dbReference>
<organism evidence="9 10">
    <name type="scientific">Sphingorhabdus profundilacus</name>
    <dbReference type="NCBI Taxonomy" id="2509718"/>
    <lineage>
        <taxon>Bacteria</taxon>
        <taxon>Pseudomonadati</taxon>
        <taxon>Pseudomonadota</taxon>
        <taxon>Alphaproteobacteria</taxon>
        <taxon>Sphingomonadales</taxon>
        <taxon>Sphingomonadaceae</taxon>
        <taxon>Sphingorhabdus</taxon>
    </lineage>
</organism>
<evidence type="ECO:0000256" key="7">
    <source>
        <dbReference type="ARBA" id="ARBA00038093"/>
    </source>
</evidence>
<gene>
    <name evidence="9" type="ORF">EUU23_01290</name>
</gene>
<dbReference type="GO" id="GO:0016787">
    <property type="term" value="F:hydrolase activity"/>
    <property type="evidence" value="ECO:0007669"/>
    <property type="project" value="UniProtKB-KW"/>
</dbReference>
<keyword evidence="3" id="KW-0540">Nuclease</keyword>
<dbReference type="PANTHER" id="PTHR33653">
    <property type="entry name" value="RIBONUCLEASE VAPC2"/>
    <property type="match status" value="1"/>
</dbReference>
<keyword evidence="2" id="KW-1277">Toxin-antitoxin system</keyword>
<dbReference type="GO" id="GO:0046872">
    <property type="term" value="F:metal ion binding"/>
    <property type="evidence" value="ECO:0007669"/>
    <property type="project" value="UniProtKB-KW"/>
</dbReference>
<evidence type="ECO:0000256" key="5">
    <source>
        <dbReference type="ARBA" id="ARBA00022801"/>
    </source>
</evidence>
<keyword evidence="6" id="KW-0460">Magnesium</keyword>
<sequence>MRERNENILTRFSELSVQPHISVLTRVELESGVYSHPEWTDSRREAVDELLAMLPTLNFMSSMADAYGEILRQTGFSRRKIIDRMIAATALVADLTLITNNGDDFEDIDGLKLEIWKP</sequence>
<evidence type="ECO:0000256" key="4">
    <source>
        <dbReference type="ARBA" id="ARBA00022723"/>
    </source>
</evidence>
<proteinExistence type="inferred from homology"/>
<evidence type="ECO:0000313" key="10">
    <source>
        <dbReference type="Proteomes" id="UP000471147"/>
    </source>
</evidence>
<dbReference type="EMBL" id="SDWJ01000001">
    <property type="protein sequence ID" value="MVZ96334.1"/>
    <property type="molecule type" value="Genomic_DNA"/>
</dbReference>
<dbReference type="InterPro" id="IPR029060">
    <property type="entry name" value="PIN-like_dom_sf"/>
</dbReference>
<dbReference type="Proteomes" id="UP000471147">
    <property type="component" value="Unassembled WGS sequence"/>
</dbReference>
<accession>A0A6I4LX06</accession>
<dbReference type="OrthoDB" id="9796690at2"/>
<evidence type="ECO:0000256" key="1">
    <source>
        <dbReference type="ARBA" id="ARBA00001946"/>
    </source>
</evidence>
<feature type="domain" description="PIN" evidence="8">
    <location>
        <begin position="17"/>
        <end position="110"/>
    </location>
</feature>
<dbReference type="AlphaFoldDB" id="A0A6I4LX06"/>
<evidence type="ECO:0000259" key="8">
    <source>
        <dbReference type="Pfam" id="PF01850"/>
    </source>
</evidence>
<comment type="caution">
    <text evidence="9">The sequence shown here is derived from an EMBL/GenBank/DDBJ whole genome shotgun (WGS) entry which is preliminary data.</text>
</comment>
<dbReference type="GO" id="GO:0004518">
    <property type="term" value="F:nuclease activity"/>
    <property type="evidence" value="ECO:0007669"/>
    <property type="project" value="UniProtKB-KW"/>
</dbReference>
<protein>
    <submittedName>
        <fullName evidence="9">Type II toxin-antitoxin system VapC family toxin</fullName>
    </submittedName>
</protein>
<reference evidence="9 10" key="1">
    <citation type="submission" date="2019-01" db="EMBL/GenBank/DDBJ databases">
        <title>Sphingorhabdus lacus sp.nov., isolated from an oligotrophic freshwater lake.</title>
        <authorList>
            <person name="Park M."/>
        </authorList>
    </citation>
    <scope>NUCLEOTIDE SEQUENCE [LARGE SCALE GENOMIC DNA]</scope>
    <source>
        <strain evidence="9 10">IMCC26285</strain>
    </source>
</reference>
<dbReference type="Gene3D" id="3.40.50.1010">
    <property type="entry name" value="5'-nuclease"/>
    <property type="match status" value="1"/>
</dbReference>
<dbReference type="Pfam" id="PF01850">
    <property type="entry name" value="PIN"/>
    <property type="match status" value="1"/>
</dbReference>
<dbReference type="PANTHER" id="PTHR33653:SF1">
    <property type="entry name" value="RIBONUCLEASE VAPC2"/>
    <property type="match status" value="1"/>
</dbReference>
<comment type="similarity">
    <text evidence="7">Belongs to the PINc/VapC protein family.</text>
</comment>
<name>A0A6I4LX06_9SPHN</name>
<comment type="cofactor">
    <cofactor evidence="1">
        <name>Mg(2+)</name>
        <dbReference type="ChEBI" id="CHEBI:18420"/>
    </cofactor>
</comment>
<dbReference type="SUPFAM" id="SSF88723">
    <property type="entry name" value="PIN domain-like"/>
    <property type="match status" value="1"/>
</dbReference>
<keyword evidence="4" id="KW-0479">Metal-binding</keyword>
<keyword evidence="10" id="KW-1185">Reference proteome</keyword>
<evidence type="ECO:0000313" key="9">
    <source>
        <dbReference type="EMBL" id="MVZ96334.1"/>
    </source>
</evidence>
<evidence type="ECO:0000256" key="6">
    <source>
        <dbReference type="ARBA" id="ARBA00022842"/>
    </source>
</evidence>
<keyword evidence="5" id="KW-0378">Hydrolase</keyword>
<dbReference type="InterPro" id="IPR002716">
    <property type="entry name" value="PIN_dom"/>
</dbReference>